<dbReference type="Proteomes" id="UP000319848">
    <property type="component" value="Unassembled WGS sequence"/>
</dbReference>
<organism evidence="2 3">
    <name type="scientific">Flavobacterium cauense R2A-7</name>
    <dbReference type="NCBI Taxonomy" id="1341154"/>
    <lineage>
        <taxon>Bacteria</taxon>
        <taxon>Pseudomonadati</taxon>
        <taxon>Bacteroidota</taxon>
        <taxon>Flavobacteriia</taxon>
        <taxon>Flavobacteriales</taxon>
        <taxon>Flavobacteriaceae</taxon>
        <taxon>Flavobacterium</taxon>
    </lineage>
</organism>
<dbReference type="Pfam" id="PF00535">
    <property type="entry name" value="Glycos_transf_2"/>
    <property type="match status" value="1"/>
</dbReference>
<dbReference type="AlphaFoldDB" id="V6S8T4"/>
<keyword evidence="2" id="KW-0808">Transferase</keyword>
<dbReference type="RefSeq" id="WP_023570272.1">
    <property type="nucleotide sequence ID" value="NZ_AVBI01000012.1"/>
</dbReference>
<name>V6S8T4_9FLAO</name>
<dbReference type="EMBL" id="VLKQ01000007">
    <property type="protein sequence ID" value="TWI12141.1"/>
    <property type="molecule type" value="Genomic_DNA"/>
</dbReference>
<dbReference type="PANTHER" id="PTHR22916:SF3">
    <property type="entry name" value="UDP-GLCNAC:BETAGAL BETA-1,3-N-ACETYLGLUCOSAMINYLTRANSFERASE-LIKE PROTEIN 1"/>
    <property type="match status" value="1"/>
</dbReference>
<evidence type="ECO:0000313" key="2">
    <source>
        <dbReference type="EMBL" id="TWI12141.1"/>
    </source>
</evidence>
<evidence type="ECO:0000259" key="1">
    <source>
        <dbReference type="Pfam" id="PF00535"/>
    </source>
</evidence>
<dbReference type="Gene3D" id="3.90.550.10">
    <property type="entry name" value="Spore Coat Polysaccharide Biosynthesis Protein SpsA, Chain A"/>
    <property type="match status" value="1"/>
</dbReference>
<dbReference type="SUPFAM" id="SSF53448">
    <property type="entry name" value="Nucleotide-diphospho-sugar transferases"/>
    <property type="match status" value="1"/>
</dbReference>
<accession>V6S8T4</accession>
<reference evidence="2 3" key="1">
    <citation type="journal article" date="2015" name="Stand. Genomic Sci.">
        <title>Genomic Encyclopedia of Bacterial and Archaeal Type Strains, Phase III: the genomes of soil and plant-associated and newly described type strains.</title>
        <authorList>
            <person name="Whitman W.B."/>
            <person name="Woyke T."/>
            <person name="Klenk H.P."/>
            <person name="Zhou Y."/>
            <person name="Lilburn T.G."/>
            <person name="Beck B.J."/>
            <person name="De Vos P."/>
            <person name="Vandamme P."/>
            <person name="Eisen J.A."/>
            <person name="Garrity G."/>
            <person name="Hugenholtz P."/>
            <person name="Kyrpides N.C."/>
        </authorList>
    </citation>
    <scope>NUCLEOTIDE SEQUENCE [LARGE SCALE GENOMIC DNA]</scope>
    <source>
        <strain evidence="2 3">CGMCC 1.7270</strain>
    </source>
</reference>
<dbReference type="STRING" id="1341154.FCR2A7T_11140"/>
<proteinExistence type="predicted"/>
<dbReference type="GO" id="GO:0016758">
    <property type="term" value="F:hexosyltransferase activity"/>
    <property type="evidence" value="ECO:0007669"/>
    <property type="project" value="UniProtKB-ARBA"/>
</dbReference>
<feature type="domain" description="Glycosyltransferase 2-like" evidence="1">
    <location>
        <begin position="5"/>
        <end position="101"/>
    </location>
</feature>
<evidence type="ECO:0000313" key="3">
    <source>
        <dbReference type="Proteomes" id="UP000319848"/>
    </source>
</evidence>
<protein>
    <submittedName>
        <fullName evidence="2">Glycosyl transferase family 2</fullName>
    </submittedName>
</protein>
<sequence>MFTVSVIIPAFNAERFIEKAVLSALQQQDVLEVVVVNDGSTDNTQVILEKLQGADGKIKIYHHENRMNKGRSASRNLGIKKAIGNYIAFLDADDFYLQNRFDNDKKIFNENKNAEGVYNAIGVHFYRDATVAEKEELHLTTVTESIRPEELFETLLSGKKGYFSIDGLIIKKNVFERTGYFSEDLIVAEDTELILKMALKSVLVSGIIDNPVTLRGVHDENSFSNEELYRVYRIKMYDALLRWCMMEKIALERVSAVLKLLWDYRLRYGKTIWEDLAYWARLAIRYPQFLGTKIFLKNFPLIRRRKLIFK</sequence>
<dbReference type="InterPro" id="IPR001173">
    <property type="entry name" value="Glyco_trans_2-like"/>
</dbReference>
<dbReference type="OrthoDB" id="6307329at2"/>
<dbReference type="InterPro" id="IPR029044">
    <property type="entry name" value="Nucleotide-diphossugar_trans"/>
</dbReference>
<comment type="caution">
    <text evidence="2">The sequence shown here is derived from an EMBL/GenBank/DDBJ whole genome shotgun (WGS) entry which is preliminary data.</text>
</comment>
<keyword evidence="3" id="KW-1185">Reference proteome</keyword>
<gene>
    <name evidence="2" type="ORF">IP98_01715</name>
</gene>
<dbReference type="CDD" id="cd00761">
    <property type="entry name" value="Glyco_tranf_GTA_type"/>
    <property type="match status" value="1"/>
</dbReference>
<dbReference type="PANTHER" id="PTHR22916">
    <property type="entry name" value="GLYCOSYLTRANSFERASE"/>
    <property type="match status" value="1"/>
</dbReference>